<feature type="transmembrane region" description="Helical" evidence="13">
    <location>
        <begin position="189"/>
        <end position="209"/>
    </location>
</feature>
<feature type="transmembrane region" description="Helical" evidence="13">
    <location>
        <begin position="109"/>
        <end position="128"/>
    </location>
</feature>
<keyword evidence="9" id="KW-0406">Ion transport</keyword>
<keyword evidence="11" id="KW-0739">Sodium transport</keyword>
<gene>
    <name evidence="15" type="primary">actP</name>
    <name evidence="15" type="ORF">GCM10010970_17690</name>
</gene>
<comment type="caution">
    <text evidence="15">The sequence shown here is derived from an EMBL/GenBank/DDBJ whole genome shotgun (WGS) entry which is preliminary data.</text>
</comment>
<feature type="transmembrane region" description="Helical" evidence="13">
    <location>
        <begin position="81"/>
        <end position="103"/>
    </location>
</feature>
<dbReference type="PANTHER" id="PTHR48086:SF6">
    <property type="entry name" value="CATION_ACETATE SYMPORTER ACTP"/>
    <property type="match status" value="1"/>
</dbReference>
<proteinExistence type="inferred from homology"/>
<feature type="transmembrane region" description="Helical" evidence="13">
    <location>
        <begin position="441"/>
        <end position="460"/>
    </location>
</feature>
<feature type="transmembrane region" description="Helical" evidence="13">
    <location>
        <begin position="370"/>
        <end position="395"/>
    </location>
</feature>
<feature type="transmembrane region" description="Helical" evidence="13">
    <location>
        <begin position="221"/>
        <end position="248"/>
    </location>
</feature>
<evidence type="ECO:0000256" key="11">
    <source>
        <dbReference type="ARBA" id="ARBA00023201"/>
    </source>
</evidence>
<evidence type="ECO:0000256" key="13">
    <source>
        <dbReference type="SAM" id="Phobius"/>
    </source>
</evidence>
<reference evidence="16" key="1">
    <citation type="journal article" date="2019" name="Int. J. Syst. Evol. Microbiol.">
        <title>The Global Catalogue of Microorganisms (GCM) 10K type strain sequencing project: providing services to taxonomists for standard genome sequencing and annotation.</title>
        <authorList>
            <consortium name="The Broad Institute Genomics Platform"/>
            <consortium name="The Broad Institute Genome Sequencing Center for Infectious Disease"/>
            <person name="Wu L."/>
            <person name="Ma J."/>
        </authorList>
    </citation>
    <scope>NUCLEOTIDE SEQUENCE [LARGE SCALE GENOMIC DNA]</scope>
    <source>
        <strain evidence="16">CGMCC 1.8859</strain>
    </source>
</reference>
<feature type="transmembrane region" description="Helical" evidence="13">
    <location>
        <begin position="416"/>
        <end position="435"/>
    </location>
</feature>
<evidence type="ECO:0000256" key="4">
    <source>
        <dbReference type="ARBA" id="ARBA00022475"/>
    </source>
</evidence>
<dbReference type="CDD" id="cd11480">
    <property type="entry name" value="SLC5sbd_u4"/>
    <property type="match status" value="1"/>
</dbReference>
<evidence type="ECO:0000256" key="5">
    <source>
        <dbReference type="ARBA" id="ARBA00022692"/>
    </source>
</evidence>
<comment type="similarity">
    <text evidence="2 12">Belongs to the sodium:solute symporter (SSF) (TC 2.A.21) family.</text>
</comment>
<keyword evidence="3" id="KW-0813">Transport</keyword>
<feature type="transmembrane region" description="Helical" evidence="13">
    <location>
        <begin position="302"/>
        <end position="328"/>
    </location>
</feature>
<evidence type="ECO:0000256" key="1">
    <source>
        <dbReference type="ARBA" id="ARBA00004651"/>
    </source>
</evidence>
<evidence type="ECO:0000256" key="6">
    <source>
        <dbReference type="ARBA" id="ARBA00022847"/>
    </source>
</evidence>
<keyword evidence="16" id="KW-1185">Reference proteome</keyword>
<evidence type="ECO:0000256" key="14">
    <source>
        <dbReference type="SAM" id="SignalP"/>
    </source>
</evidence>
<dbReference type="InterPro" id="IPR001734">
    <property type="entry name" value="Na/solute_symporter"/>
</dbReference>
<feature type="transmembrane region" description="Helical" evidence="13">
    <location>
        <begin position="268"/>
        <end position="290"/>
    </location>
</feature>
<evidence type="ECO:0000256" key="7">
    <source>
        <dbReference type="ARBA" id="ARBA00022989"/>
    </source>
</evidence>
<dbReference type="NCBIfam" id="NF009135">
    <property type="entry name" value="PRK12488.1"/>
    <property type="match status" value="1"/>
</dbReference>
<dbReference type="PROSITE" id="PS50283">
    <property type="entry name" value="NA_SOLUT_SYMP_3"/>
    <property type="match status" value="1"/>
</dbReference>
<keyword evidence="8" id="KW-0915">Sodium</keyword>
<keyword evidence="4" id="KW-1003">Cell membrane</keyword>
<dbReference type="InterPro" id="IPR050277">
    <property type="entry name" value="Sodium:Solute_Symporter"/>
</dbReference>
<organism evidence="15 16">
    <name type="scientific">Silvimonas iriomotensis</name>
    <dbReference type="NCBI Taxonomy" id="449662"/>
    <lineage>
        <taxon>Bacteria</taxon>
        <taxon>Pseudomonadati</taxon>
        <taxon>Pseudomonadota</taxon>
        <taxon>Betaproteobacteria</taxon>
        <taxon>Neisseriales</taxon>
        <taxon>Chitinibacteraceae</taxon>
        <taxon>Silvimonas</taxon>
    </lineage>
</organism>
<dbReference type="Pfam" id="PF00474">
    <property type="entry name" value="SSF"/>
    <property type="match status" value="1"/>
</dbReference>
<keyword evidence="7 13" id="KW-1133">Transmembrane helix</keyword>
<dbReference type="PROSITE" id="PS00456">
    <property type="entry name" value="NA_SOLUT_SYMP_1"/>
    <property type="match status" value="1"/>
</dbReference>
<evidence type="ECO:0000256" key="10">
    <source>
        <dbReference type="ARBA" id="ARBA00023136"/>
    </source>
</evidence>
<feature type="transmembrane region" description="Helical" evidence="13">
    <location>
        <begin position="40"/>
        <end position="60"/>
    </location>
</feature>
<keyword evidence="10 13" id="KW-0472">Membrane</keyword>
<evidence type="ECO:0000256" key="9">
    <source>
        <dbReference type="ARBA" id="ARBA00023065"/>
    </source>
</evidence>
<feature type="chain" id="PRO_5046572972" evidence="14">
    <location>
        <begin position="25"/>
        <end position="561"/>
    </location>
</feature>
<name>A0ABQ2P8F1_9NEIS</name>
<dbReference type="RefSeq" id="WP_188703904.1">
    <property type="nucleotide sequence ID" value="NZ_BMLX01000002.1"/>
</dbReference>
<dbReference type="Gene3D" id="1.20.1730.10">
    <property type="entry name" value="Sodium/glucose cotransporter"/>
    <property type="match status" value="1"/>
</dbReference>
<evidence type="ECO:0000256" key="8">
    <source>
        <dbReference type="ARBA" id="ARBA00023053"/>
    </source>
</evidence>
<feature type="transmembrane region" description="Helical" evidence="13">
    <location>
        <begin position="511"/>
        <end position="527"/>
    </location>
</feature>
<dbReference type="NCBIfam" id="TIGR00813">
    <property type="entry name" value="sss"/>
    <property type="match status" value="1"/>
</dbReference>
<keyword evidence="14" id="KW-0732">Signal</keyword>
<dbReference type="InterPro" id="IPR038377">
    <property type="entry name" value="Na/Glc_symporter_sf"/>
</dbReference>
<accession>A0ABQ2P8F1</accession>
<protein>
    <submittedName>
        <fullName evidence="15">Cation acetate symporter</fullName>
    </submittedName>
</protein>
<dbReference type="EMBL" id="BMLX01000002">
    <property type="protein sequence ID" value="GGP20935.1"/>
    <property type="molecule type" value="Genomic_DNA"/>
</dbReference>
<evidence type="ECO:0000313" key="15">
    <source>
        <dbReference type="EMBL" id="GGP20935.1"/>
    </source>
</evidence>
<dbReference type="PANTHER" id="PTHR48086">
    <property type="entry name" value="SODIUM/PROLINE SYMPORTER-RELATED"/>
    <property type="match status" value="1"/>
</dbReference>
<evidence type="ECO:0000256" key="2">
    <source>
        <dbReference type="ARBA" id="ARBA00006434"/>
    </source>
</evidence>
<feature type="transmembrane region" description="Helical" evidence="13">
    <location>
        <begin position="472"/>
        <end position="491"/>
    </location>
</feature>
<feature type="signal peptide" evidence="14">
    <location>
        <begin position="1"/>
        <end position="24"/>
    </location>
</feature>
<evidence type="ECO:0000256" key="3">
    <source>
        <dbReference type="ARBA" id="ARBA00022448"/>
    </source>
</evidence>
<keyword evidence="6" id="KW-0769">Symport</keyword>
<sequence>MKTGIVNRLGLAALTLGTSLQSMAAGALEGPVTQRATNWHAIIMFVIFVAFTLGITYWASRRTRSAKDFYAAGGGITGLQNGLAIAGDYMSAASFLGISAMVFTKGYDGLIYSLGFLVGWPLITFLVAERLRNLGKYTFADVASYRLQQTPIRTFAAVGTLVVVTLYLIAQMVGAGALIQLLFGLPYSYAVVIVGVLMVLYVTFGGMLATTWVQIIKAVMLLAGATFMAFMVLSAAGFSLDNLFAAAIKVHPKAAAIMAPGNGAPIETISLGVGLMFGTAGLPHILMRFFTVKDAKEARKSVFFATGFIGYFYILTFIIGFGAIMLVMGKPEYTTTVMEKGKAVTQLIGGANMPAIHLADAVGGDLFQGFISAVAFATILAVVSGLTLSGASAVSHDLYANVFARGHANEAKEIRVSKYATLTLGVIAILLGIAFQKTNVAFMVGLAFSVAASANFPVLFTSMFWRGLTTRGAVTGGSVGLICAVGMIVTGPTVWVKILGNAAPIFPYDNPSIFSMPLAFFVIYVVSKLDTSAAAQREHAAFPAQFVRSMTGVGAEGAAKH</sequence>
<evidence type="ECO:0000313" key="16">
    <source>
        <dbReference type="Proteomes" id="UP000637267"/>
    </source>
</evidence>
<evidence type="ECO:0000256" key="12">
    <source>
        <dbReference type="RuleBase" id="RU362091"/>
    </source>
</evidence>
<dbReference type="NCBIfam" id="NF006903">
    <property type="entry name" value="PRK09395.1"/>
    <property type="match status" value="1"/>
</dbReference>
<dbReference type="Proteomes" id="UP000637267">
    <property type="component" value="Unassembled WGS sequence"/>
</dbReference>
<comment type="subcellular location">
    <subcellularLocation>
        <location evidence="1">Cell membrane</location>
        <topology evidence="1">Multi-pass membrane protein</topology>
    </subcellularLocation>
</comment>
<dbReference type="InterPro" id="IPR018212">
    <property type="entry name" value="Na/solute_symporter_CS"/>
</dbReference>
<feature type="transmembrane region" description="Helical" evidence="13">
    <location>
        <begin position="155"/>
        <end position="183"/>
    </location>
</feature>
<keyword evidence="5 13" id="KW-0812">Transmembrane</keyword>